<evidence type="ECO:0000256" key="4">
    <source>
        <dbReference type="ARBA" id="ARBA00023159"/>
    </source>
</evidence>
<keyword evidence="4" id="KW-0010">Activator</keyword>
<evidence type="ECO:0000256" key="1">
    <source>
        <dbReference type="ARBA" id="ARBA00009437"/>
    </source>
</evidence>
<dbReference type="Gene3D" id="3.40.190.10">
    <property type="entry name" value="Periplasmic binding protein-like II"/>
    <property type="match status" value="2"/>
</dbReference>
<evidence type="ECO:0000259" key="6">
    <source>
        <dbReference type="PROSITE" id="PS50931"/>
    </source>
</evidence>
<dbReference type="RefSeq" id="WP_301590112.1">
    <property type="nucleotide sequence ID" value="NZ_JAPFQI010000007.1"/>
</dbReference>
<dbReference type="EMBL" id="JAPFQI010000007">
    <property type="protein sequence ID" value="MCW8086132.1"/>
    <property type="molecule type" value="Genomic_DNA"/>
</dbReference>
<feature type="domain" description="HTH lysR-type" evidence="6">
    <location>
        <begin position="5"/>
        <end position="63"/>
    </location>
</feature>
<protein>
    <submittedName>
        <fullName evidence="7">Hydrogen peroxide-inducible genes activator</fullName>
    </submittedName>
</protein>
<organism evidence="7 8">
    <name type="scientific">Sabulicella glaciei</name>
    <dbReference type="NCBI Taxonomy" id="2984948"/>
    <lineage>
        <taxon>Bacteria</taxon>
        <taxon>Pseudomonadati</taxon>
        <taxon>Pseudomonadota</taxon>
        <taxon>Alphaproteobacteria</taxon>
        <taxon>Acetobacterales</taxon>
        <taxon>Acetobacteraceae</taxon>
        <taxon>Sabulicella</taxon>
    </lineage>
</organism>
<proteinExistence type="inferred from homology"/>
<comment type="similarity">
    <text evidence="1">Belongs to the LysR transcriptional regulatory family.</text>
</comment>
<keyword evidence="5" id="KW-0804">Transcription</keyword>
<dbReference type="PANTHER" id="PTHR30346:SF26">
    <property type="entry name" value="HYDROGEN PEROXIDE-INDUCIBLE GENES ACTIVATOR"/>
    <property type="match status" value="1"/>
</dbReference>
<evidence type="ECO:0000256" key="2">
    <source>
        <dbReference type="ARBA" id="ARBA00023015"/>
    </source>
</evidence>
<comment type="caution">
    <text evidence="7">The sequence shown here is derived from an EMBL/GenBank/DDBJ whole genome shotgun (WGS) entry which is preliminary data.</text>
</comment>
<reference evidence="7 8" key="1">
    <citation type="submission" date="2022-10" db="EMBL/GenBank/DDBJ databases">
        <title>Roseococcus glaciei nov., sp. nov., isolated from glacier.</title>
        <authorList>
            <person name="Liu Q."/>
            <person name="Xin Y.-H."/>
        </authorList>
    </citation>
    <scope>NUCLEOTIDE SEQUENCE [LARGE SCALE GENOMIC DNA]</scope>
    <source>
        <strain evidence="7 8">MDT2-1-1</strain>
    </source>
</reference>
<accession>A0ABT3NVF5</accession>
<gene>
    <name evidence="7" type="ORF">OF850_10875</name>
</gene>
<keyword evidence="3" id="KW-0238">DNA-binding</keyword>
<evidence type="ECO:0000256" key="3">
    <source>
        <dbReference type="ARBA" id="ARBA00023125"/>
    </source>
</evidence>
<dbReference type="Proteomes" id="UP001526430">
    <property type="component" value="Unassembled WGS sequence"/>
</dbReference>
<dbReference type="CDD" id="cd08411">
    <property type="entry name" value="PBP2_OxyR"/>
    <property type="match status" value="1"/>
</dbReference>
<dbReference type="SUPFAM" id="SSF46785">
    <property type="entry name" value="Winged helix' DNA-binding domain"/>
    <property type="match status" value="1"/>
</dbReference>
<dbReference type="InterPro" id="IPR036388">
    <property type="entry name" value="WH-like_DNA-bd_sf"/>
</dbReference>
<keyword evidence="2" id="KW-0805">Transcription regulation</keyword>
<dbReference type="Pfam" id="PF03466">
    <property type="entry name" value="LysR_substrate"/>
    <property type="match status" value="1"/>
</dbReference>
<dbReference type="PROSITE" id="PS50931">
    <property type="entry name" value="HTH_LYSR"/>
    <property type="match status" value="1"/>
</dbReference>
<evidence type="ECO:0000313" key="8">
    <source>
        <dbReference type="Proteomes" id="UP001526430"/>
    </source>
</evidence>
<dbReference type="PANTHER" id="PTHR30346">
    <property type="entry name" value="TRANSCRIPTIONAL DUAL REGULATOR HCAR-RELATED"/>
    <property type="match status" value="1"/>
</dbReference>
<name>A0ABT3NVF5_9PROT</name>
<dbReference type="InterPro" id="IPR005119">
    <property type="entry name" value="LysR_subst-bd"/>
</dbReference>
<dbReference type="Gene3D" id="1.10.10.10">
    <property type="entry name" value="Winged helix-like DNA-binding domain superfamily/Winged helix DNA-binding domain"/>
    <property type="match status" value="1"/>
</dbReference>
<keyword evidence="8" id="KW-1185">Reference proteome</keyword>
<dbReference type="SUPFAM" id="SSF53850">
    <property type="entry name" value="Periplasmic binding protein-like II"/>
    <property type="match status" value="1"/>
</dbReference>
<evidence type="ECO:0000313" key="7">
    <source>
        <dbReference type="EMBL" id="MCW8086132.1"/>
    </source>
</evidence>
<evidence type="ECO:0000256" key="5">
    <source>
        <dbReference type="ARBA" id="ARBA00023163"/>
    </source>
</evidence>
<dbReference type="Pfam" id="PF00126">
    <property type="entry name" value="HTH_1"/>
    <property type="match status" value="1"/>
</dbReference>
<dbReference type="InterPro" id="IPR036390">
    <property type="entry name" value="WH_DNA-bd_sf"/>
</dbReference>
<dbReference type="InterPro" id="IPR000847">
    <property type="entry name" value="LysR_HTH_N"/>
</dbReference>
<sequence length="318" mass="33570">MMHLPSPQQLRYLVALAEHGHFGRAAAACAVTQSTLSAGVIALERQFGASLLDRSNSKRVIFTPLGLEVVARARAALAALEAVTETVAASRDPLSGPLRLGVIPTVGPFLLPRLMPALRDALPRLRLWLREDTTERLRAQLLAGRLDLLLLALPCECEGLEVEPVSADPFLLALPPAHRLCAQPGVPAAALTGENMLLLEEGHCLRAQAQEACGLPRSLAAGEEFAATSLHTLVQMVAGGLGLTLLPRLAVEGGVLGGTDVALRPLLGEPGESPSRTLALAWRPRSPRAAEFRALLPVIRAGLEGPAPCPAEEERVPA</sequence>